<name>A0A4Y2VR48_ARAVE</name>
<gene>
    <name evidence="1" type="ORF">AVEN_212405_1</name>
</gene>
<accession>A0A4Y2VR48</accession>
<organism evidence="1 2">
    <name type="scientific">Araneus ventricosus</name>
    <name type="common">Orbweaver spider</name>
    <name type="synonym">Epeira ventricosa</name>
    <dbReference type="NCBI Taxonomy" id="182803"/>
    <lineage>
        <taxon>Eukaryota</taxon>
        <taxon>Metazoa</taxon>
        <taxon>Ecdysozoa</taxon>
        <taxon>Arthropoda</taxon>
        <taxon>Chelicerata</taxon>
        <taxon>Arachnida</taxon>
        <taxon>Araneae</taxon>
        <taxon>Araneomorphae</taxon>
        <taxon>Entelegynae</taxon>
        <taxon>Araneoidea</taxon>
        <taxon>Araneidae</taxon>
        <taxon>Araneus</taxon>
    </lineage>
</organism>
<dbReference type="OrthoDB" id="6414527at2759"/>
<dbReference type="Proteomes" id="UP000499080">
    <property type="component" value="Unassembled WGS sequence"/>
</dbReference>
<protein>
    <submittedName>
        <fullName evidence="1">Uncharacterized protein</fullName>
    </submittedName>
</protein>
<proteinExistence type="predicted"/>
<evidence type="ECO:0000313" key="1">
    <source>
        <dbReference type="EMBL" id="GBO27132.1"/>
    </source>
</evidence>
<reference evidence="1 2" key="1">
    <citation type="journal article" date="2019" name="Sci. Rep.">
        <title>Orb-weaving spider Araneus ventricosus genome elucidates the spidroin gene catalogue.</title>
        <authorList>
            <person name="Kono N."/>
            <person name="Nakamura H."/>
            <person name="Ohtoshi R."/>
            <person name="Moran D.A.P."/>
            <person name="Shinohara A."/>
            <person name="Yoshida Y."/>
            <person name="Fujiwara M."/>
            <person name="Mori M."/>
            <person name="Tomita M."/>
            <person name="Arakawa K."/>
        </authorList>
    </citation>
    <scope>NUCLEOTIDE SEQUENCE [LARGE SCALE GENOMIC DNA]</scope>
</reference>
<sequence>MGRKDNHAFSDRVKSIIRHIENVHYAASQCPFHFDKPCFMILNNFDYGRFHCLYANQSIVWKSVSINSSCDVPEHFYDLHQLSKLLGTEYVLPLSGYFRESSGYTVGMFRQPVELYSPNRIKRENFKETVYAFVLFLCAVGHQLGGNTPNIKHFSFLYTNTHPVLCDIGSFNVDNRERLSNRKEHFNEKKWVRFMCRKTTRDVIRYLRIVFPTFFQKKKEGKHCILNETDEECFDSETHNLVCRSNEKSLALVLQDYMHLMPNESIRTCVIQKWIDKLKDRKIWNRDDKSPVAKRANTKGKKIVESW</sequence>
<dbReference type="AlphaFoldDB" id="A0A4Y2VR48"/>
<keyword evidence="2" id="KW-1185">Reference proteome</keyword>
<evidence type="ECO:0000313" key="2">
    <source>
        <dbReference type="Proteomes" id="UP000499080"/>
    </source>
</evidence>
<dbReference type="EMBL" id="BGPR01050120">
    <property type="protein sequence ID" value="GBO27132.1"/>
    <property type="molecule type" value="Genomic_DNA"/>
</dbReference>
<comment type="caution">
    <text evidence="1">The sequence shown here is derived from an EMBL/GenBank/DDBJ whole genome shotgun (WGS) entry which is preliminary data.</text>
</comment>